<evidence type="ECO:0000313" key="1">
    <source>
        <dbReference type="EMBL" id="PSR80979.1"/>
    </source>
</evidence>
<accession>A0A2R6NZ07</accession>
<dbReference type="AlphaFoldDB" id="A0A2R6NZ07"/>
<sequence>MPLGSPIRTSDQPVHSVIIDPNVSKSSLMRKIREAYADDPMSLIQPNDQGLSPMSVAAIAGNLPAINVLLDIARPKMAEGEDVLGLQDVDDNQETPSSYNFRILRENPRFKIHDLLEASSKELKDAVVRNRLPACTCETAKQIHTAMLAKSDVFVGQQPLDCTSAREDRTLSFLPSTILEQGICEQFYVGYRAAFKTIYTLLGEVESLPTVQNIRLQLARNCADNQQERRAVKVFAERGGCVVYALDHVVHQALWKSPTPLGDGSFDQEWDVSKPPLASTELPNELSPRIRRRSNSFKEALHQFGKKERRDWLLDIKEDSSIDVVNSQSFKLKEEWEASGAPGCALDTQFSAVRYLMGIHSEPRWEVDEVDIGSYERTSCRLRRM</sequence>
<comment type="caution">
    <text evidence="1">The sequence shown here is derived from an EMBL/GenBank/DDBJ whole genome shotgun (WGS) entry which is preliminary data.</text>
</comment>
<keyword evidence="2" id="KW-1185">Reference proteome</keyword>
<dbReference type="OrthoDB" id="2753421at2759"/>
<proteinExistence type="predicted"/>
<protein>
    <submittedName>
        <fullName evidence="1">Uncharacterized protein</fullName>
    </submittedName>
</protein>
<organism evidence="1 2">
    <name type="scientific">Hermanssonia centrifuga</name>
    <dbReference type="NCBI Taxonomy" id="98765"/>
    <lineage>
        <taxon>Eukaryota</taxon>
        <taxon>Fungi</taxon>
        <taxon>Dikarya</taxon>
        <taxon>Basidiomycota</taxon>
        <taxon>Agaricomycotina</taxon>
        <taxon>Agaricomycetes</taxon>
        <taxon>Polyporales</taxon>
        <taxon>Meruliaceae</taxon>
        <taxon>Hermanssonia</taxon>
    </lineage>
</organism>
<gene>
    <name evidence="1" type="ORF">PHLCEN_2v6578</name>
</gene>
<dbReference type="STRING" id="98765.A0A2R6NZ07"/>
<dbReference type="Proteomes" id="UP000186601">
    <property type="component" value="Unassembled WGS sequence"/>
</dbReference>
<dbReference type="EMBL" id="MLYV02000631">
    <property type="protein sequence ID" value="PSR80979.1"/>
    <property type="molecule type" value="Genomic_DNA"/>
</dbReference>
<reference evidence="1 2" key="1">
    <citation type="submission" date="2018-02" db="EMBL/GenBank/DDBJ databases">
        <title>Genome sequence of the basidiomycete white-rot fungus Phlebia centrifuga.</title>
        <authorList>
            <person name="Granchi Z."/>
            <person name="Peng M."/>
            <person name="de Vries R.P."/>
            <person name="Hilden K."/>
            <person name="Makela M.R."/>
            <person name="Grigoriev I."/>
            <person name="Riley R."/>
        </authorList>
    </citation>
    <scope>NUCLEOTIDE SEQUENCE [LARGE SCALE GENOMIC DNA]</scope>
    <source>
        <strain evidence="1 2">FBCC195</strain>
    </source>
</reference>
<name>A0A2R6NZ07_9APHY</name>
<evidence type="ECO:0000313" key="2">
    <source>
        <dbReference type="Proteomes" id="UP000186601"/>
    </source>
</evidence>